<dbReference type="GO" id="GO:0004888">
    <property type="term" value="F:transmembrane signaling receptor activity"/>
    <property type="evidence" value="ECO:0007669"/>
    <property type="project" value="TreeGrafter"/>
</dbReference>
<dbReference type="PANTHER" id="PTHR11481:SF64">
    <property type="entry name" value="FC RECEPTOR-LIKE PROTEIN 4"/>
    <property type="match status" value="1"/>
</dbReference>
<evidence type="ECO:0000256" key="3">
    <source>
        <dbReference type="SAM" id="Phobius"/>
    </source>
</evidence>
<feature type="domain" description="Ig-like" evidence="5">
    <location>
        <begin position="495"/>
        <end position="589"/>
    </location>
</feature>
<dbReference type="PROSITE" id="PS50835">
    <property type="entry name" value="IG_LIKE"/>
    <property type="match status" value="7"/>
</dbReference>
<dbReference type="SMART" id="SM00408">
    <property type="entry name" value="IGc2"/>
    <property type="match status" value="2"/>
</dbReference>
<keyword evidence="3" id="KW-0472">Membrane</keyword>
<accession>A0AAQ4PQH2</accession>
<evidence type="ECO:0000313" key="7">
    <source>
        <dbReference type="Proteomes" id="UP000007635"/>
    </source>
</evidence>
<feature type="domain" description="Ig-like" evidence="5">
    <location>
        <begin position="873"/>
        <end position="960"/>
    </location>
</feature>
<feature type="domain" description="Ig-like" evidence="5">
    <location>
        <begin position="116"/>
        <end position="196"/>
    </location>
</feature>
<evidence type="ECO:0000256" key="4">
    <source>
        <dbReference type="SAM" id="SignalP"/>
    </source>
</evidence>
<feature type="domain" description="Ig-like" evidence="5">
    <location>
        <begin position="305"/>
        <end position="385"/>
    </location>
</feature>
<keyword evidence="1 4" id="KW-0732">Signal</keyword>
<sequence length="1179" mass="129146">MGHTLFGALGLFSLNILLYCGHAQDALLHIEPNWSLLFIGEKVTFICDSREGNDTDWNYSFSRNDHFFTTNGTENRYKSSSLTRGDSGEYQCVADHKIRPVTRESNKVSLTVSDVPRLVLTVSPSWTSPGDSVTLTCSVGPPSPGWRFFWYKAVPEQPFISYYYTDELLAGGTTGTEQDSYILHGQTHTAGYVCRAGRGDPVFYTQYSDVKFVWSGGVNPAASLTVSPHRLQHFSTESLSLICEGNSTEWRVMRADEDGKRSICPNWGEMTGSTCNTDTTASSGVYWCESETQFSNAANITIHNPRPVLTVSPSWTSPGDSVTLTCSVGPPSAGWRFFWYKAVPDMSSTNNYYTFKLLAGGTTGTEQDSYILHGQTHTAGYACRAGRGDPVFYTLYSDVKFVWSGGVNPAASLTVSPHRLQHFSTESLSLICEGNSAEWRVMRADEDGDVSSCSYWGEMTGSTCNTNTRASSGVYWCESVTQSSNAANITIHNVPQSVLTVSPSWTSPGDSVTLTCSVEPPSAGWRFFWYKAAPKLSSTDNSYTSKLLAGGTTGTEQDSYILHGQTHTAGYVCRAGRGDPVSYTRSYVKIVWSGAVNPAASLTVSPHRLQHYSTESLSLICEGNSTKWRVKKVDEDGRVSSCSKWGAMNGSTCNTDTTASSGVYWCESETQFSNAANITIHRVPHPVLTVSPSWTSPGDSVTLTCSVELPSAGWRFFWYKAVPEMSYTYYYTYEILAGGTNGTEQDSYILHGQTHTAGYKCRAGRGDPVFYTQYSGVKFVWSGGVNPAASLTVSPHRLQHFSTESLSLICEGNSTKWRVMKVDEYGDVSSCSYWGEMTGSTCNTDTTARSGVYWCESVTQSSSAANITIHRVPRPVLTVSPSRTSPGDSVTLTCRVEPQSAGWRFFWYKAVPDMSHYSYTPELLAGGTNGTEQDFYILHGQTHTAGYVCRAGRGDPVSYTLYSGVKFVWSGGVNPAASLTVSPHRLQHFSTESLSLICEGNSTEWRVKKADEYGDVSPCFYWGEMNGSTCNTNARASSGVYWCESETQFSNAANITIHSGDVILVSSVHPVTEGHSVTLGCKLRTENFLYNVDFYKNDKLIPNPARGELLISPVTKSDEGFYKCRGRKSPQGLETLTSAESWLSVKYPEEAASSSVFLVPLVVGLVSGVLLIILLLLFL</sequence>
<evidence type="ECO:0000256" key="2">
    <source>
        <dbReference type="ARBA" id="ARBA00023157"/>
    </source>
</evidence>
<feature type="chain" id="PRO_5042867563" description="Ig-like domain-containing protein" evidence="4">
    <location>
        <begin position="24"/>
        <end position="1179"/>
    </location>
</feature>
<dbReference type="InterPro" id="IPR003598">
    <property type="entry name" value="Ig_sub2"/>
</dbReference>
<dbReference type="GO" id="GO:0007166">
    <property type="term" value="P:cell surface receptor signaling pathway"/>
    <property type="evidence" value="ECO:0007669"/>
    <property type="project" value="TreeGrafter"/>
</dbReference>
<name>A0AAQ4PQH2_GASAC</name>
<proteinExistence type="predicted"/>
<evidence type="ECO:0000256" key="1">
    <source>
        <dbReference type="ARBA" id="ARBA00022729"/>
    </source>
</evidence>
<organism evidence="6 7">
    <name type="scientific">Gasterosteus aculeatus aculeatus</name>
    <name type="common">three-spined stickleback</name>
    <dbReference type="NCBI Taxonomy" id="481459"/>
    <lineage>
        <taxon>Eukaryota</taxon>
        <taxon>Metazoa</taxon>
        <taxon>Chordata</taxon>
        <taxon>Craniata</taxon>
        <taxon>Vertebrata</taxon>
        <taxon>Euteleostomi</taxon>
        <taxon>Actinopterygii</taxon>
        <taxon>Neopterygii</taxon>
        <taxon>Teleostei</taxon>
        <taxon>Neoteleostei</taxon>
        <taxon>Acanthomorphata</taxon>
        <taxon>Eupercaria</taxon>
        <taxon>Perciformes</taxon>
        <taxon>Cottioidei</taxon>
        <taxon>Gasterosteales</taxon>
        <taxon>Gasterosteidae</taxon>
        <taxon>Gasterosteus</taxon>
    </lineage>
</organism>
<dbReference type="Proteomes" id="UP000007635">
    <property type="component" value="Chromosome XII"/>
</dbReference>
<dbReference type="InterPro" id="IPR007110">
    <property type="entry name" value="Ig-like_dom"/>
</dbReference>
<dbReference type="GO" id="GO:0006955">
    <property type="term" value="P:immune response"/>
    <property type="evidence" value="ECO:0007669"/>
    <property type="project" value="TreeGrafter"/>
</dbReference>
<keyword evidence="7" id="KW-1185">Reference proteome</keyword>
<reference evidence="6" key="2">
    <citation type="submission" date="2025-08" db="UniProtKB">
        <authorList>
            <consortium name="Ensembl"/>
        </authorList>
    </citation>
    <scope>IDENTIFICATION</scope>
</reference>
<keyword evidence="3" id="KW-1133">Transmembrane helix</keyword>
<protein>
    <recommendedName>
        <fullName evidence="5">Ig-like domain-containing protein</fullName>
    </recommendedName>
</protein>
<feature type="domain" description="Ig-like" evidence="5">
    <location>
        <begin position="684"/>
        <end position="763"/>
    </location>
</feature>
<dbReference type="GeneTree" id="ENSGT00940000163711"/>
<dbReference type="PANTHER" id="PTHR11481">
    <property type="entry name" value="IMMUNOGLOBULIN FC RECEPTOR"/>
    <property type="match status" value="1"/>
</dbReference>
<dbReference type="Gene3D" id="2.60.40.10">
    <property type="entry name" value="Immunoglobulins"/>
    <property type="match status" value="7"/>
</dbReference>
<reference evidence="6 7" key="1">
    <citation type="journal article" date="2021" name="G3 (Bethesda)">
        <title>Improved contiguity of the threespine stickleback genome using long-read sequencing.</title>
        <authorList>
            <person name="Nath S."/>
            <person name="Shaw D.E."/>
            <person name="White M.A."/>
        </authorList>
    </citation>
    <scope>NUCLEOTIDE SEQUENCE [LARGE SCALE GENOMIC DNA]</scope>
    <source>
        <strain evidence="6 7">Lake Benthic</strain>
    </source>
</reference>
<dbReference type="SUPFAM" id="SSF48726">
    <property type="entry name" value="Immunoglobulin"/>
    <property type="match status" value="7"/>
</dbReference>
<evidence type="ECO:0000313" key="6">
    <source>
        <dbReference type="Ensembl" id="ENSGACP00000041129.1"/>
    </source>
</evidence>
<dbReference type="SMART" id="SM00409">
    <property type="entry name" value="IG"/>
    <property type="match status" value="7"/>
</dbReference>
<dbReference type="InterPro" id="IPR003599">
    <property type="entry name" value="Ig_sub"/>
</dbReference>
<dbReference type="Pfam" id="PF13895">
    <property type="entry name" value="Ig_2"/>
    <property type="match status" value="1"/>
</dbReference>
<reference evidence="6" key="3">
    <citation type="submission" date="2025-09" db="UniProtKB">
        <authorList>
            <consortium name="Ensembl"/>
        </authorList>
    </citation>
    <scope>IDENTIFICATION</scope>
</reference>
<dbReference type="InterPro" id="IPR050488">
    <property type="entry name" value="Ig_Fc_receptor"/>
</dbReference>
<evidence type="ECO:0000259" key="5">
    <source>
        <dbReference type="PROSITE" id="PS50835"/>
    </source>
</evidence>
<feature type="transmembrane region" description="Helical" evidence="3">
    <location>
        <begin position="1157"/>
        <end position="1178"/>
    </location>
</feature>
<dbReference type="Ensembl" id="ENSGACT00000078869.1">
    <property type="protein sequence ID" value="ENSGACP00000041129.1"/>
    <property type="gene ID" value="ENSGACG00000028695.1"/>
</dbReference>
<dbReference type="InterPro" id="IPR013783">
    <property type="entry name" value="Ig-like_fold"/>
</dbReference>
<keyword evidence="2" id="KW-1015">Disulfide bond</keyword>
<feature type="domain" description="Ig-like" evidence="5">
    <location>
        <begin position="1060"/>
        <end position="1137"/>
    </location>
</feature>
<dbReference type="AlphaFoldDB" id="A0AAQ4PQH2"/>
<feature type="signal peptide" evidence="4">
    <location>
        <begin position="1"/>
        <end position="23"/>
    </location>
</feature>
<dbReference type="InterPro" id="IPR036179">
    <property type="entry name" value="Ig-like_dom_sf"/>
</dbReference>
<keyword evidence="3" id="KW-0812">Transmembrane</keyword>
<feature type="domain" description="Ig-like" evidence="5">
    <location>
        <begin position="40"/>
        <end position="109"/>
    </location>
</feature>
<dbReference type="GO" id="GO:0009897">
    <property type="term" value="C:external side of plasma membrane"/>
    <property type="evidence" value="ECO:0007669"/>
    <property type="project" value="TreeGrafter"/>
</dbReference>